<keyword evidence="1" id="KW-0472">Membrane</keyword>
<feature type="region of interest" description="Disordered" evidence="2">
    <location>
        <begin position="64"/>
        <end position="331"/>
    </location>
</feature>
<dbReference type="PROSITE" id="PS51123">
    <property type="entry name" value="OMPA_2"/>
    <property type="match status" value="1"/>
</dbReference>
<dbReference type="Pfam" id="PF00691">
    <property type="entry name" value="OmpA"/>
    <property type="match status" value="1"/>
</dbReference>
<feature type="compositionally biased region" description="Acidic residues" evidence="2">
    <location>
        <begin position="72"/>
        <end position="89"/>
    </location>
</feature>
<keyword evidence="5" id="KW-0449">Lipoprotein</keyword>
<dbReference type="PANTHER" id="PTHR30329:SF21">
    <property type="entry name" value="LIPOPROTEIN YIAD-RELATED"/>
    <property type="match status" value="1"/>
</dbReference>
<evidence type="ECO:0000313" key="5">
    <source>
        <dbReference type="EMBL" id="KIT18065.1"/>
    </source>
</evidence>
<evidence type="ECO:0000259" key="4">
    <source>
        <dbReference type="PROSITE" id="PS51123"/>
    </source>
</evidence>
<dbReference type="SUPFAM" id="SSF103088">
    <property type="entry name" value="OmpA-like"/>
    <property type="match status" value="1"/>
</dbReference>
<dbReference type="GO" id="GO:0016020">
    <property type="term" value="C:membrane"/>
    <property type="evidence" value="ECO:0007669"/>
    <property type="project" value="UniProtKB-UniRule"/>
</dbReference>
<feature type="compositionally biased region" description="Low complexity" evidence="2">
    <location>
        <begin position="182"/>
        <end position="197"/>
    </location>
</feature>
<feature type="domain" description="OmpA-like" evidence="4">
    <location>
        <begin position="565"/>
        <end position="690"/>
    </location>
</feature>
<dbReference type="Proteomes" id="UP000032232">
    <property type="component" value="Unassembled WGS sequence"/>
</dbReference>
<dbReference type="OrthoDB" id="9792021at2"/>
<name>A0A0D1EQZ7_9RHOB</name>
<feature type="compositionally biased region" description="Acidic residues" evidence="2">
    <location>
        <begin position="161"/>
        <end position="181"/>
    </location>
</feature>
<feature type="compositionally biased region" description="Acidic residues" evidence="2">
    <location>
        <begin position="114"/>
        <end position="145"/>
    </location>
</feature>
<feature type="chain" id="PRO_5002245629" evidence="3">
    <location>
        <begin position="28"/>
        <end position="692"/>
    </location>
</feature>
<dbReference type="RefSeq" id="WP_043917053.1">
    <property type="nucleotide sequence ID" value="NZ_FZPF01000003.1"/>
</dbReference>
<dbReference type="InterPro" id="IPR006665">
    <property type="entry name" value="OmpA-like"/>
</dbReference>
<dbReference type="InterPro" id="IPR050330">
    <property type="entry name" value="Bact_OuterMem_StrucFunc"/>
</dbReference>
<feature type="compositionally biased region" description="Low complexity" evidence="2">
    <location>
        <begin position="345"/>
        <end position="355"/>
    </location>
</feature>
<dbReference type="InterPro" id="IPR036737">
    <property type="entry name" value="OmpA-like_sf"/>
</dbReference>
<dbReference type="PATRIC" id="fig|935700.4.peg.210"/>
<feature type="compositionally biased region" description="Acidic residues" evidence="2">
    <location>
        <begin position="257"/>
        <end position="289"/>
    </location>
</feature>
<dbReference type="EMBL" id="JYFE01000005">
    <property type="protein sequence ID" value="KIT18065.1"/>
    <property type="molecule type" value="Genomic_DNA"/>
</dbReference>
<dbReference type="CDD" id="cd07185">
    <property type="entry name" value="OmpA_C-like"/>
    <property type="match status" value="1"/>
</dbReference>
<sequence>MSACKLRSATALAASLALALPPVPLFAQEGDVNELLARCTDGGIVGDDALERCVQAFQAGEDGLAVGSEEGITPEEAEAPAEPAVEEAADAPAEQPVTKKAPAEETAEQAAPVEAEEVQAEEVAEPVEEAPAEDPPSEVVAEDAPEAAPVEQAEGTAPEEAPAEDQAAEEAPGETASEENAAEAAEPEAAPVEESVAQDAPAEPEQESVEAEAPAETAPVEEAPVEEAGDAAPAEGEVDVEATAETEGEAAPSETQAETEEAMPAEEGPSEEAEVQVETEAQDAPEEAEATAQTSEPEAPAAPESEIAAQVAAQPEPELNEEEEQAARQAEAALGALEALVQGETEGATAAAAAALDGEGSGEVVEEQITEETARSSDEEFTTEAVQTESRSDDDEGGLSNRERFALGALGVLAVGTLLNNRSRVVSNSGDRVIVQRDDGALQVLKDDDALLRRPGSNVRTESFDDGSTRTVVEREDGSRVITIRDASLRVLRRSVITPGGEEFLLIDDTQPAEPVEVTALPQIETTASGRTPEEEALRAALAREAGLQDRRFTLAQVRQIPQVRALAPALDVDTVTFRSGSAAIQPDQADELTAVAQEMLAAIQENPREIFLIEGHTDAVGDAAYNLALSDRRAESLALALNEYFGVPVENMVVQGYGEQFLRVQTQAAEEANRRAVARRITNLLQTAAAN</sequence>
<dbReference type="AlphaFoldDB" id="A0A0D1EQZ7"/>
<evidence type="ECO:0000256" key="2">
    <source>
        <dbReference type="SAM" id="MobiDB-lite"/>
    </source>
</evidence>
<evidence type="ECO:0000256" key="1">
    <source>
        <dbReference type="PROSITE-ProRule" id="PRU00473"/>
    </source>
</evidence>
<feature type="compositionally biased region" description="Low complexity" evidence="2">
    <location>
        <begin position="290"/>
        <end position="317"/>
    </location>
</feature>
<feature type="compositionally biased region" description="Low complexity" evidence="2">
    <location>
        <begin position="146"/>
        <end position="160"/>
    </location>
</feature>
<keyword evidence="6" id="KW-1185">Reference proteome</keyword>
<feature type="signal peptide" evidence="3">
    <location>
        <begin position="1"/>
        <end position="27"/>
    </location>
</feature>
<dbReference type="STRING" id="935700.jaqu_01900"/>
<evidence type="ECO:0000313" key="6">
    <source>
        <dbReference type="Proteomes" id="UP000032232"/>
    </source>
</evidence>
<reference evidence="5 6" key="1">
    <citation type="submission" date="2015-02" db="EMBL/GenBank/DDBJ databases">
        <title>Genome Sequence of Jannaschia aquimarina DSM28248, a member of the Roseobacter clade.</title>
        <authorList>
            <person name="Voget S."/>
            <person name="Daniel R."/>
        </authorList>
    </citation>
    <scope>NUCLEOTIDE SEQUENCE [LARGE SCALE GENOMIC DNA]</scope>
    <source>
        <strain evidence="5 6">GSW-M26</strain>
    </source>
</reference>
<gene>
    <name evidence="5" type="ORF">jaqu_01900</name>
</gene>
<organism evidence="5 6">
    <name type="scientific">Jannaschia aquimarina</name>
    <dbReference type="NCBI Taxonomy" id="935700"/>
    <lineage>
        <taxon>Bacteria</taxon>
        <taxon>Pseudomonadati</taxon>
        <taxon>Pseudomonadota</taxon>
        <taxon>Alphaproteobacteria</taxon>
        <taxon>Rhodobacterales</taxon>
        <taxon>Roseobacteraceae</taxon>
        <taxon>Jannaschia</taxon>
    </lineage>
</organism>
<feature type="region of interest" description="Disordered" evidence="2">
    <location>
        <begin position="345"/>
        <end position="400"/>
    </location>
</feature>
<accession>A0A0D1EQZ7</accession>
<keyword evidence="3" id="KW-0732">Signal</keyword>
<protein>
    <submittedName>
        <fullName evidence="5">Putative outer membrane lipoprotein</fullName>
    </submittedName>
</protein>
<dbReference type="Gene3D" id="3.30.1330.60">
    <property type="entry name" value="OmpA-like domain"/>
    <property type="match status" value="1"/>
</dbReference>
<evidence type="ECO:0000256" key="3">
    <source>
        <dbReference type="SAM" id="SignalP"/>
    </source>
</evidence>
<feature type="compositionally biased region" description="Low complexity" evidence="2">
    <location>
        <begin position="211"/>
        <end position="222"/>
    </location>
</feature>
<dbReference type="PANTHER" id="PTHR30329">
    <property type="entry name" value="STATOR ELEMENT OF FLAGELLAR MOTOR COMPLEX"/>
    <property type="match status" value="1"/>
</dbReference>
<comment type="caution">
    <text evidence="5">The sequence shown here is derived from an EMBL/GenBank/DDBJ whole genome shotgun (WGS) entry which is preliminary data.</text>
</comment>
<proteinExistence type="predicted"/>
<feature type="compositionally biased region" description="Acidic residues" evidence="2">
    <location>
        <begin position="236"/>
        <end position="248"/>
    </location>
</feature>